<evidence type="ECO:0000313" key="3">
    <source>
        <dbReference type="EMBL" id="KAE9280531.1"/>
    </source>
</evidence>
<dbReference type="EMBL" id="QXFT01004062">
    <property type="protein sequence ID" value="KAE9280531.1"/>
    <property type="molecule type" value="Genomic_DNA"/>
</dbReference>
<dbReference type="InterPro" id="IPR036691">
    <property type="entry name" value="Endo/exonu/phosph_ase_sf"/>
</dbReference>
<dbReference type="Pfam" id="PF03372">
    <property type="entry name" value="Exo_endo_phos"/>
    <property type="match status" value="1"/>
</dbReference>
<dbReference type="SUPFAM" id="SSF56219">
    <property type="entry name" value="DNase I-like"/>
    <property type="match status" value="1"/>
</dbReference>
<dbReference type="InterPro" id="IPR005135">
    <property type="entry name" value="Endo/exonuclease/phosphatase"/>
</dbReference>
<dbReference type="CDD" id="cd01650">
    <property type="entry name" value="RT_nLTR_like"/>
    <property type="match status" value="1"/>
</dbReference>
<evidence type="ECO:0000256" key="1">
    <source>
        <dbReference type="SAM" id="Coils"/>
    </source>
</evidence>
<dbReference type="GO" id="GO:0003824">
    <property type="term" value="F:catalytic activity"/>
    <property type="evidence" value="ECO:0007669"/>
    <property type="project" value="InterPro"/>
</dbReference>
<reference evidence="3 4" key="1">
    <citation type="submission" date="2018-08" db="EMBL/GenBank/DDBJ databases">
        <title>Genomic investigation of the strawberry pathogen Phytophthora fragariae indicates pathogenicity is determined by transcriptional variation in three key races.</title>
        <authorList>
            <person name="Adams T.M."/>
            <person name="Armitage A.D."/>
            <person name="Sobczyk M.K."/>
            <person name="Bates H.J."/>
            <person name="Dunwell J.M."/>
            <person name="Nellist C.F."/>
            <person name="Harrison R.J."/>
        </authorList>
    </citation>
    <scope>NUCLEOTIDE SEQUENCE [LARGE SCALE GENOMIC DNA]</scope>
    <source>
        <strain evidence="3 4">SCRP333</strain>
    </source>
</reference>
<dbReference type="AlphaFoldDB" id="A0A6A4BXX6"/>
<dbReference type="Proteomes" id="UP000434957">
    <property type="component" value="Unassembled WGS sequence"/>
</dbReference>
<dbReference type="InterPro" id="IPR043502">
    <property type="entry name" value="DNA/RNA_pol_sf"/>
</dbReference>
<feature type="coiled-coil region" evidence="1">
    <location>
        <begin position="5"/>
        <end position="32"/>
    </location>
</feature>
<evidence type="ECO:0000259" key="2">
    <source>
        <dbReference type="PROSITE" id="PS50878"/>
    </source>
</evidence>
<dbReference type="PROSITE" id="PS50878">
    <property type="entry name" value="RT_POL"/>
    <property type="match status" value="1"/>
</dbReference>
<dbReference type="InterPro" id="IPR000477">
    <property type="entry name" value="RT_dom"/>
</dbReference>
<sequence length="1080" mass="121450">QAHIRREFRKEKKKIINRYKEEEAKIEQAAWQNTVGLHRDERTFSCLTQNVNGFGSTSEHRDDYFRDFKRNDAHGRHDIIFIQETHVEVEEVDHTSRLYAQSWGYRTGNDCETLSYWSPSRDKKGGVAILLDPYGHVVEARPCLEVYWTPNFMAIKGRYASSTFLFLCIYAPHKRGRREAFYRQLEQLELPDVDQVIVGGDFNCTIHARLDRSWFRQAASHESPALDTLLAKWGLVDAVSPPEDIDHIDLAAYHNQTHTYQYTVRPGVEATARLDRWYTSAGMVQWVKAVEVQRTGTRADHLAVRMHLSNPSDPIRVRKPVRVYPPPEIAVATVKEDTIARLEQFLEGLQGDDSTARDLATDWDALKVDIRKATLAITKQRRKAARATYKQRLRRLLRQEQRLRAAAASQPPTVDSITDNFAVLSLTDRDGGTPLARVRNAINTCIKHRTVAKQHRLFREGGHRKGKTTRHFFKRVCSKYSDNEVHHLNAADGKPARGVHAKADTLADAWLPIFQQAASDAEARHKVLQWLGDHGKYQDVLHDLYVPFTEAEIAAAIGSTKAGKACGPDRLGNDWYRDFANHLIPILTRLYNHWYPHGVFPDSFLEADIFCLAKGGDSSNPLNFRPLALLDTDYKILTRVLATRTGCKLHWIIHPNQKGFVPFRTIHATVDLFTAAQKAAMTDPIMAGALALLLDFRKAYDSVDREFLYEALLWLGFPVDYVTAMRGLHDGTRVRFLANGYRSRWVAVTCGIRQGCPLAPLLFIIVLDAMYRRIDNEPKVSGIVLKSQAGSMRLKVGGYADDAASYVSTIAEVVIIMGITRVFALASGLMLNEAKTLVIALNPAAIATTGPLPAPLKLQPIHKLSRYLGLQVGSIPDPDYTWRLARTQLVTRLALAMRKTLTVDQRSLLAMAIVIPKLLYIGRHQWPSRETTHSFQKMITNFVWHGRFTEEDVGGRAWLNVHVTSLQRHQGGLAVTDLKMELLALAAVTVNIWAIDADPSSLIVGDVLTGPLVDGVAPSVYVSPGHTPPTTYGKRLKDSIWTTGINICNTYGGVTPPEHKGYMVIALACLLHFRGPLGQR</sequence>
<dbReference type="SUPFAM" id="SSF56672">
    <property type="entry name" value="DNA/RNA polymerases"/>
    <property type="match status" value="1"/>
</dbReference>
<accession>A0A6A4BXX6</accession>
<dbReference type="PANTHER" id="PTHR19446">
    <property type="entry name" value="REVERSE TRANSCRIPTASES"/>
    <property type="match status" value="1"/>
</dbReference>
<dbReference type="Pfam" id="PF00078">
    <property type="entry name" value="RVT_1"/>
    <property type="match status" value="1"/>
</dbReference>
<feature type="domain" description="Reverse transcriptase" evidence="2">
    <location>
        <begin position="593"/>
        <end position="872"/>
    </location>
</feature>
<comment type="caution">
    <text evidence="3">The sequence shown here is derived from an EMBL/GenBank/DDBJ whole genome shotgun (WGS) entry which is preliminary data.</text>
</comment>
<organism evidence="3 4">
    <name type="scientific">Phytophthora rubi</name>
    <dbReference type="NCBI Taxonomy" id="129364"/>
    <lineage>
        <taxon>Eukaryota</taxon>
        <taxon>Sar</taxon>
        <taxon>Stramenopiles</taxon>
        <taxon>Oomycota</taxon>
        <taxon>Peronosporomycetes</taxon>
        <taxon>Peronosporales</taxon>
        <taxon>Peronosporaceae</taxon>
        <taxon>Phytophthora</taxon>
    </lineage>
</organism>
<name>A0A6A4BXX6_9STRA</name>
<dbReference type="Gene3D" id="3.60.10.10">
    <property type="entry name" value="Endonuclease/exonuclease/phosphatase"/>
    <property type="match status" value="1"/>
</dbReference>
<feature type="non-terminal residue" evidence="3">
    <location>
        <position position="1"/>
    </location>
</feature>
<keyword evidence="1" id="KW-0175">Coiled coil</keyword>
<protein>
    <recommendedName>
        <fullName evidence="2">Reverse transcriptase domain-containing protein</fullName>
    </recommendedName>
</protein>
<keyword evidence="4" id="KW-1185">Reference proteome</keyword>
<gene>
    <name evidence="3" type="ORF">PR003_g27937</name>
</gene>
<proteinExistence type="predicted"/>
<evidence type="ECO:0000313" key="4">
    <source>
        <dbReference type="Proteomes" id="UP000434957"/>
    </source>
</evidence>